<dbReference type="Pfam" id="PF04613">
    <property type="entry name" value="LpxD"/>
    <property type="match status" value="1"/>
</dbReference>
<organism evidence="9 10">
    <name type="scientific">Aliidiomarina taiwanensis</name>
    <dbReference type="NCBI Taxonomy" id="946228"/>
    <lineage>
        <taxon>Bacteria</taxon>
        <taxon>Pseudomonadati</taxon>
        <taxon>Pseudomonadota</taxon>
        <taxon>Gammaproteobacteria</taxon>
        <taxon>Alteromonadales</taxon>
        <taxon>Idiomarinaceae</taxon>
        <taxon>Aliidiomarina</taxon>
    </lineage>
</organism>
<dbReference type="InterPro" id="IPR018357">
    <property type="entry name" value="Hexapep_transf_CS"/>
</dbReference>
<keyword evidence="10" id="KW-1185">Reference proteome</keyword>
<dbReference type="InterPro" id="IPR007691">
    <property type="entry name" value="LpxD"/>
</dbReference>
<sequence>MTGYTLAELAQKIGAEVQGDASFRVTGLATLEKARSEQVAFLANPKYASQLETTAAGAVIVHPDVAAKSGSKAHFLVSSNPYLSYAKTAQAFDNAPGQAVGVHPSAVVDPTAELGENVSVGPQAVVSAGAKIGANSIIGAQCFIGEGACIGEHTRLWAQVTVYYGVEIGANCLIHSGTVIGSDGFGWASENGKWVKIPQLGSVRVGDRVEIGANTTIDRGALDDTVIESGCIIDNLCMIAHNVHVGENTALAGQVGIAGSTTIGKNCMVGGQTGFAGHITVCDGAQFHGMSMVTKSITEPGLYASGLPAMDQSTWAKAGVRYRQLPTLFNRVRALEKKVLPE</sequence>
<evidence type="ECO:0000256" key="3">
    <source>
        <dbReference type="ARBA" id="ARBA00022679"/>
    </source>
</evidence>
<dbReference type="SUPFAM" id="SSF51161">
    <property type="entry name" value="Trimeric LpxA-like enzymes"/>
    <property type="match status" value="1"/>
</dbReference>
<keyword evidence="3 7" id="KW-0808">Transferase</keyword>
<comment type="subunit">
    <text evidence="7">Homotrimer.</text>
</comment>
<name>A0A432XAK2_9GAMM</name>
<protein>
    <recommendedName>
        <fullName evidence="7">UDP-3-O-acylglucosamine N-acyltransferase</fullName>
        <ecNumber evidence="7">2.3.1.191</ecNumber>
    </recommendedName>
</protein>
<keyword evidence="5 7" id="KW-0443">Lipid metabolism</keyword>
<keyword evidence="4 7" id="KW-0677">Repeat</keyword>
<dbReference type="GO" id="GO:0009245">
    <property type="term" value="P:lipid A biosynthetic process"/>
    <property type="evidence" value="ECO:0007669"/>
    <property type="project" value="UniProtKB-UniRule"/>
</dbReference>
<dbReference type="GO" id="GO:0016020">
    <property type="term" value="C:membrane"/>
    <property type="evidence" value="ECO:0007669"/>
    <property type="project" value="GOC"/>
</dbReference>
<dbReference type="EC" id="2.3.1.191" evidence="7"/>
<proteinExistence type="inferred from homology"/>
<dbReference type="OrthoDB" id="9784739at2"/>
<keyword evidence="1 7" id="KW-0444">Lipid biosynthesis</keyword>
<keyword evidence="6 7" id="KW-0012">Acyltransferase</keyword>
<dbReference type="NCBIfam" id="TIGR01853">
    <property type="entry name" value="lipid_A_lpxD"/>
    <property type="match status" value="1"/>
</dbReference>
<evidence type="ECO:0000256" key="7">
    <source>
        <dbReference type="HAMAP-Rule" id="MF_00523"/>
    </source>
</evidence>
<comment type="function">
    <text evidence="7">Catalyzes the N-acylation of UDP-3-O-acylglucosamine using 3-hydroxyacyl-ACP as the acyl donor. Is involved in the biosynthesis of lipid A, a phosphorylated glycolipid that anchors the lipopolysaccharide to the outer membrane of the cell.</text>
</comment>
<dbReference type="InterPro" id="IPR001451">
    <property type="entry name" value="Hexapep"/>
</dbReference>
<dbReference type="GO" id="GO:0103118">
    <property type="term" value="F:UDP-3-O-[(3R)-3-hydroxyacyl]-glucosamine N-acyltransferase activity"/>
    <property type="evidence" value="ECO:0007669"/>
    <property type="project" value="UniProtKB-EC"/>
</dbReference>
<dbReference type="InterPro" id="IPR011004">
    <property type="entry name" value="Trimer_LpxA-like_sf"/>
</dbReference>
<dbReference type="RefSeq" id="WP_126756752.1">
    <property type="nucleotide sequence ID" value="NZ_PIPQ01000001.1"/>
</dbReference>
<dbReference type="Gene3D" id="2.160.10.10">
    <property type="entry name" value="Hexapeptide repeat proteins"/>
    <property type="match status" value="1"/>
</dbReference>
<evidence type="ECO:0000313" key="9">
    <source>
        <dbReference type="EMBL" id="RUO44350.1"/>
    </source>
</evidence>
<dbReference type="Pfam" id="PF14602">
    <property type="entry name" value="Hexapep_2"/>
    <property type="match status" value="1"/>
</dbReference>
<comment type="caution">
    <text evidence="9">The sequence shown here is derived from an EMBL/GenBank/DDBJ whole genome shotgun (WGS) entry which is preliminary data.</text>
</comment>
<dbReference type="InterPro" id="IPR020573">
    <property type="entry name" value="UDP_GlcNAc_AcTrfase_non-rep"/>
</dbReference>
<comment type="similarity">
    <text evidence="7">Belongs to the transferase hexapeptide repeat family. LpxD subfamily.</text>
</comment>
<dbReference type="HAMAP" id="MF_00523">
    <property type="entry name" value="LpxD"/>
    <property type="match status" value="1"/>
</dbReference>
<gene>
    <name evidence="7 9" type="primary">lpxD</name>
    <name evidence="9" type="ORF">CWE15_04030</name>
</gene>
<dbReference type="UniPathway" id="UPA00973"/>
<accession>A0A432XAK2</accession>
<dbReference type="PROSITE" id="PS00101">
    <property type="entry name" value="HEXAPEP_TRANSFERASES"/>
    <property type="match status" value="1"/>
</dbReference>
<feature type="active site" description="Proton acceptor" evidence="7">
    <location>
        <position position="241"/>
    </location>
</feature>
<comment type="catalytic activity">
    <reaction evidence="7">
        <text>a UDP-3-O-[(3R)-3-hydroxyacyl]-alpha-D-glucosamine + a (3R)-hydroxyacyl-[ACP] = a UDP-2-N,3-O-bis[(3R)-3-hydroxyacyl]-alpha-D-glucosamine + holo-[ACP] + H(+)</text>
        <dbReference type="Rhea" id="RHEA:53836"/>
        <dbReference type="Rhea" id="RHEA-COMP:9685"/>
        <dbReference type="Rhea" id="RHEA-COMP:9945"/>
        <dbReference type="ChEBI" id="CHEBI:15378"/>
        <dbReference type="ChEBI" id="CHEBI:64479"/>
        <dbReference type="ChEBI" id="CHEBI:78827"/>
        <dbReference type="ChEBI" id="CHEBI:137740"/>
        <dbReference type="ChEBI" id="CHEBI:137748"/>
        <dbReference type="EC" id="2.3.1.191"/>
    </reaction>
</comment>
<evidence type="ECO:0000256" key="5">
    <source>
        <dbReference type="ARBA" id="ARBA00023098"/>
    </source>
</evidence>
<comment type="pathway">
    <text evidence="7">Bacterial outer membrane biogenesis; LPS lipid A biosynthesis.</text>
</comment>
<dbReference type="EMBL" id="PIPQ01000001">
    <property type="protein sequence ID" value="RUO44350.1"/>
    <property type="molecule type" value="Genomic_DNA"/>
</dbReference>
<evidence type="ECO:0000313" key="10">
    <source>
        <dbReference type="Proteomes" id="UP000286976"/>
    </source>
</evidence>
<dbReference type="GO" id="GO:0016410">
    <property type="term" value="F:N-acyltransferase activity"/>
    <property type="evidence" value="ECO:0007669"/>
    <property type="project" value="InterPro"/>
</dbReference>
<evidence type="ECO:0000256" key="1">
    <source>
        <dbReference type="ARBA" id="ARBA00022516"/>
    </source>
</evidence>
<feature type="domain" description="UDP-3-O-[3-hydroxymyristoyl] glucosamine N-acyltransferase non-repeat region" evidence="8">
    <location>
        <begin position="23"/>
        <end position="90"/>
    </location>
</feature>
<evidence type="ECO:0000256" key="6">
    <source>
        <dbReference type="ARBA" id="ARBA00023315"/>
    </source>
</evidence>
<dbReference type="NCBIfam" id="NF002060">
    <property type="entry name" value="PRK00892.1"/>
    <property type="match status" value="1"/>
</dbReference>
<dbReference type="Pfam" id="PF00132">
    <property type="entry name" value="Hexapep"/>
    <property type="match status" value="3"/>
</dbReference>
<dbReference type="AlphaFoldDB" id="A0A432XAK2"/>
<keyword evidence="2 7" id="KW-0441">Lipid A biosynthesis</keyword>
<dbReference type="CDD" id="cd03352">
    <property type="entry name" value="LbH_LpxD"/>
    <property type="match status" value="1"/>
</dbReference>
<evidence type="ECO:0000256" key="4">
    <source>
        <dbReference type="ARBA" id="ARBA00022737"/>
    </source>
</evidence>
<dbReference type="Gene3D" id="3.40.1390.10">
    <property type="entry name" value="MurE/MurF, N-terminal domain"/>
    <property type="match status" value="1"/>
</dbReference>
<reference evidence="9 10" key="1">
    <citation type="journal article" date="2011" name="Front. Microbiol.">
        <title>Genomic signatures of strain selection and enhancement in Bacillus atrophaeus var. globigii, a historical biowarfare simulant.</title>
        <authorList>
            <person name="Gibbons H.S."/>
            <person name="Broomall S.M."/>
            <person name="McNew L.A."/>
            <person name="Daligault H."/>
            <person name="Chapman C."/>
            <person name="Bruce D."/>
            <person name="Karavis M."/>
            <person name="Krepps M."/>
            <person name="McGregor P.A."/>
            <person name="Hong C."/>
            <person name="Park K.H."/>
            <person name="Akmal A."/>
            <person name="Feldman A."/>
            <person name="Lin J.S."/>
            <person name="Chang W.E."/>
            <person name="Higgs B.W."/>
            <person name="Demirev P."/>
            <person name="Lindquist J."/>
            <person name="Liem A."/>
            <person name="Fochler E."/>
            <person name="Read T.D."/>
            <person name="Tapia R."/>
            <person name="Johnson S."/>
            <person name="Bishop-Lilly K.A."/>
            <person name="Detter C."/>
            <person name="Han C."/>
            <person name="Sozhamannan S."/>
            <person name="Rosenzweig C.N."/>
            <person name="Skowronski E.W."/>
        </authorList>
    </citation>
    <scope>NUCLEOTIDE SEQUENCE [LARGE SCALE GENOMIC DNA]</scope>
    <source>
        <strain evidence="9 10">AIT1</strain>
    </source>
</reference>
<dbReference type="PANTHER" id="PTHR43378:SF2">
    <property type="entry name" value="UDP-3-O-ACYLGLUCOSAMINE N-ACYLTRANSFERASE 1, MITOCHONDRIAL-RELATED"/>
    <property type="match status" value="1"/>
</dbReference>
<evidence type="ECO:0000256" key="2">
    <source>
        <dbReference type="ARBA" id="ARBA00022556"/>
    </source>
</evidence>
<dbReference type="PANTHER" id="PTHR43378">
    <property type="entry name" value="UDP-3-O-ACYLGLUCOSAMINE N-ACYLTRANSFERASE"/>
    <property type="match status" value="1"/>
</dbReference>
<evidence type="ECO:0000259" key="8">
    <source>
        <dbReference type="Pfam" id="PF04613"/>
    </source>
</evidence>
<dbReference type="Proteomes" id="UP000286976">
    <property type="component" value="Unassembled WGS sequence"/>
</dbReference>